<dbReference type="EMBL" id="CP034593">
    <property type="protein sequence ID" value="AZQ77161.1"/>
    <property type="molecule type" value="Genomic_DNA"/>
</dbReference>
<reference evidence="2 3" key="1">
    <citation type="submission" date="2018-12" db="EMBL/GenBank/DDBJ databases">
        <title>Complete genome sequence of Flaviflexus sp. H23T48.</title>
        <authorList>
            <person name="Bae J.-W."/>
            <person name="Lee J.-Y."/>
        </authorList>
    </citation>
    <scope>NUCLEOTIDE SEQUENCE [LARGE SCALE GENOMIC DNA]</scope>
    <source>
        <strain evidence="2 3">H23T48</strain>
    </source>
</reference>
<accession>A0A3S9PXS1</accession>
<dbReference type="GO" id="GO:0016628">
    <property type="term" value="F:oxidoreductase activity, acting on the CH-CH group of donors, NAD or NADP as acceptor"/>
    <property type="evidence" value="ECO:0007669"/>
    <property type="project" value="InterPro"/>
</dbReference>
<keyword evidence="3" id="KW-1185">Reference proteome</keyword>
<name>A0A3S9PXS1_9ACTO</name>
<feature type="domain" description="FAD-binding" evidence="1">
    <location>
        <begin position="9"/>
        <end position="355"/>
    </location>
</feature>
<dbReference type="PANTHER" id="PTHR42685:SF22">
    <property type="entry name" value="CONDITIONED MEDIUM FACTOR RECEPTOR 1"/>
    <property type="match status" value="1"/>
</dbReference>
<dbReference type="AlphaFoldDB" id="A0A3S9PXS1"/>
<dbReference type="SUPFAM" id="SSF51905">
    <property type="entry name" value="FAD/NAD(P)-binding domain"/>
    <property type="match status" value="1"/>
</dbReference>
<sequence>MAIDRLSGDADVIVVGAGPGGSATAHYLAQTGLRVLLLEKGTFPRDKICGDGLTPRAVAEIIRMGINTDGWIRNYSLVAHGGGHRIEVPWPELNSMPSYGMARARGDLDHDLAKKAVESGADLREGMTVTGPITHERSGRIIGVEARPKGADRKAPPQRFLAPIVVDAGGVSARLATSMGREKIFNRPMGVATRTYFRSPRADEPIMESHLELWDGEPGKSNLMPGYGWVFPLGDGLVNVGLGSLSSTAKPTGIDYRKLFDTWMQNVPEEWGFTKENQVGQVRGAALPMAFNRKPHYESGLLLVGDAGGMVSPFNGEGIAYAMQSGRLAADFIAQALSRRSLGQQDRVLHQYSAELREELGGYYSLGRIFATLIERPEIMHLCVHYGLPRPTLMRLVMKLLSDGYDRRDGDWMDKLITTLTKVVPSA</sequence>
<dbReference type="GO" id="GO:0071949">
    <property type="term" value="F:FAD binding"/>
    <property type="evidence" value="ECO:0007669"/>
    <property type="project" value="InterPro"/>
</dbReference>
<dbReference type="InterPro" id="IPR036188">
    <property type="entry name" value="FAD/NAD-bd_sf"/>
</dbReference>
<proteinExistence type="predicted"/>
<dbReference type="InterPro" id="IPR050407">
    <property type="entry name" value="Geranylgeranyl_reductase"/>
</dbReference>
<dbReference type="InterPro" id="IPR002938">
    <property type="entry name" value="FAD-bd"/>
</dbReference>
<dbReference type="PRINTS" id="PR00420">
    <property type="entry name" value="RNGMNOXGNASE"/>
</dbReference>
<organism evidence="2 3">
    <name type="scientific">Flaviflexus ciconiae</name>
    <dbReference type="NCBI Taxonomy" id="2496867"/>
    <lineage>
        <taxon>Bacteria</taxon>
        <taxon>Bacillati</taxon>
        <taxon>Actinomycetota</taxon>
        <taxon>Actinomycetes</taxon>
        <taxon>Actinomycetales</taxon>
        <taxon>Actinomycetaceae</taxon>
        <taxon>Flaviflexus</taxon>
    </lineage>
</organism>
<dbReference type="Pfam" id="PF01494">
    <property type="entry name" value="FAD_binding_3"/>
    <property type="match status" value="1"/>
</dbReference>
<dbReference type="PANTHER" id="PTHR42685">
    <property type="entry name" value="GERANYLGERANYL DIPHOSPHATE REDUCTASE"/>
    <property type="match status" value="1"/>
</dbReference>
<gene>
    <name evidence="2" type="ORF">EJ997_07265</name>
</gene>
<evidence type="ECO:0000259" key="1">
    <source>
        <dbReference type="Pfam" id="PF01494"/>
    </source>
</evidence>
<dbReference type="OrthoDB" id="9795712at2"/>
<dbReference type="Proteomes" id="UP000280344">
    <property type="component" value="Chromosome"/>
</dbReference>
<dbReference type="KEGG" id="flh:EJ997_07265"/>
<evidence type="ECO:0000313" key="2">
    <source>
        <dbReference type="EMBL" id="AZQ77161.1"/>
    </source>
</evidence>
<dbReference type="InterPro" id="IPR011777">
    <property type="entry name" value="Geranylgeranyl_Rdtase_fam"/>
</dbReference>
<dbReference type="Gene3D" id="3.50.50.60">
    <property type="entry name" value="FAD/NAD(P)-binding domain"/>
    <property type="match status" value="1"/>
</dbReference>
<evidence type="ECO:0000313" key="3">
    <source>
        <dbReference type="Proteomes" id="UP000280344"/>
    </source>
</evidence>
<protein>
    <submittedName>
        <fullName evidence="2">Geranylgeranyl reductase family protein</fullName>
    </submittedName>
</protein>
<dbReference type="NCBIfam" id="TIGR02032">
    <property type="entry name" value="GG-red-SF"/>
    <property type="match status" value="1"/>
</dbReference>